<dbReference type="InterPro" id="IPR000551">
    <property type="entry name" value="MerR-type_HTH_dom"/>
</dbReference>
<feature type="domain" description="HTH merR-type" evidence="5">
    <location>
        <begin position="1"/>
        <end position="69"/>
    </location>
</feature>
<dbReference type="PROSITE" id="PS50937">
    <property type="entry name" value="HTH_MERR_2"/>
    <property type="match status" value="1"/>
</dbReference>
<evidence type="ECO:0000313" key="6">
    <source>
        <dbReference type="EMBL" id="SDJ70006.1"/>
    </source>
</evidence>
<dbReference type="GO" id="GO:0003700">
    <property type="term" value="F:DNA-binding transcription factor activity"/>
    <property type="evidence" value="ECO:0007669"/>
    <property type="project" value="InterPro"/>
</dbReference>
<dbReference type="Proteomes" id="UP000198525">
    <property type="component" value="Unassembled WGS sequence"/>
</dbReference>
<keyword evidence="1" id="KW-0805">Transcription regulation</keyword>
<sequence length="155" mass="16896">MKIGELASAIGCAVETVRYYEREGLLPEPARSAANYRLYGDAHAQRLRFIRHCRALDMTLDEIRTLLDYHDRPRQPCDAVNGLVDEHLAHVEARIAQLEALREALINLRARCEGAADSAHCGILQELSQPLGDAALAVPNEASHVPGVHRGGGAG</sequence>
<keyword evidence="3" id="KW-0804">Transcription</keyword>
<evidence type="ECO:0000256" key="4">
    <source>
        <dbReference type="SAM" id="Coils"/>
    </source>
</evidence>
<dbReference type="EMBL" id="FNES01000007">
    <property type="protein sequence ID" value="SDJ70006.1"/>
    <property type="molecule type" value="Genomic_DNA"/>
</dbReference>
<proteinExistence type="predicted"/>
<dbReference type="PRINTS" id="PR00040">
    <property type="entry name" value="HTHMERR"/>
</dbReference>
<dbReference type="Pfam" id="PF00376">
    <property type="entry name" value="MerR"/>
    <property type="match status" value="1"/>
</dbReference>
<dbReference type="OrthoDB" id="9808480at2"/>
<dbReference type="SUPFAM" id="SSF46955">
    <property type="entry name" value="Putative DNA-binding domain"/>
    <property type="match status" value="1"/>
</dbReference>
<dbReference type="Pfam" id="PF09278">
    <property type="entry name" value="MerR-DNA-bind"/>
    <property type="match status" value="1"/>
</dbReference>
<organism evidence="6 7">
    <name type="scientific">Billgrantia gudaonensis</name>
    <dbReference type="NCBI Taxonomy" id="376427"/>
    <lineage>
        <taxon>Bacteria</taxon>
        <taxon>Pseudomonadati</taxon>
        <taxon>Pseudomonadota</taxon>
        <taxon>Gammaproteobacteria</taxon>
        <taxon>Oceanospirillales</taxon>
        <taxon>Halomonadaceae</taxon>
        <taxon>Billgrantia</taxon>
    </lineage>
</organism>
<accession>A0A1G8VVM0</accession>
<keyword evidence="7" id="KW-1185">Reference proteome</keyword>
<dbReference type="STRING" id="376427.SAMN04487954_10764"/>
<dbReference type="InterPro" id="IPR015358">
    <property type="entry name" value="Tscrpt_reg_MerR_DNA-bd"/>
</dbReference>
<keyword evidence="4" id="KW-0175">Coiled coil</keyword>
<keyword evidence="2" id="KW-0238">DNA-binding</keyword>
<dbReference type="InterPro" id="IPR009061">
    <property type="entry name" value="DNA-bd_dom_put_sf"/>
</dbReference>
<dbReference type="PROSITE" id="PS00552">
    <property type="entry name" value="HTH_MERR_1"/>
    <property type="match status" value="1"/>
</dbReference>
<evidence type="ECO:0000256" key="1">
    <source>
        <dbReference type="ARBA" id="ARBA00023015"/>
    </source>
</evidence>
<dbReference type="GO" id="GO:0003677">
    <property type="term" value="F:DNA binding"/>
    <property type="evidence" value="ECO:0007669"/>
    <property type="project" value="UniProtKB-KW"/>
</dbReference>
<dbReference type="PANTHER" id="PTHR30204:SF92">
    <property type="entry name" value="HTH-TYPE TRANSCRIPTIONAL REGULATOR ZNTR"/>
    <property type="match status" value="1"/>
</dbReference>
<evidence type="ECO:0000256" key="2">
    <source>
        <dbReference type="ARBA" id="ARBA00023125"/>
    </source>
</evidence>
<evidence type="ECO:0000313" key="7">
    <source>
        <dbReference type="Proteomes" id="UP000198525"/>
    </source>
</evidence>
<dbReference type="GO" id="GO:0046872">
    <property type="term" value="F:metal ion binding"/>
    <property type="evidence" value="ECO:0007669"/>
    <property type="project" value="InterPro"/>
</dbReference>
<feature type="coiled-coil region" evidence="4">
    <location>
        <begin position="88"/>
        <end position="118"/>
    </location>
</feature>
<dbReference type="AlphaFoldDB" id="A0A1G8VVM0"/>
<dbReference type="InterPro" id="IPR011791">
    <property type="entry name" value="CadR-PbrR"/>
</dbReference>
<dbReference type="Gene3D" id="1.10.1660.10">
    <property type="match status" value="1"/>
</dbReference>
<protein>
    <submittedName>
        <fullName evidence="6">Cd(II)/Pb(II)-responsive transcriptional regulator</fullName>
    </submittedName>
</protein>
<name>A0A1G8VVM0_9GAMM</name>
<dbReference type="InterPro" id="IPR047057">
    <property type="entry name" value="MerR_fam"/>
</dbReference>
<reference evidence="6 7" key="1">
    <citation type="submission" date="2016-10" db="EMBL/GenBank/DDBJ databases">
        <authorList>
            <person name="de Groot N.N."/>
        </authorList>
    </citation>
    <scope>NUCLEOTIDE SEQUENCE [LARGE SCALE GENOMIC DNA]</scope>
    <source>
        <strain evidence="6 7">CGMCC 1.6133</strain>
    </source>
</reference>
<gene>
    <name evidence="6" type="ORF">SAMN04487954_10764</name>
</gene>
<dbReference type="RefSeq" id="WP_089685674.1">
    <property type="nucleotide sequence ID" value="NZ_FNES01000007.1"/>
</dbReference>
<dbReference type="PANTHER" id="PTHR30204">
    <property type="entry name" value="REDOX-CYCLING DRUG-SENSING TRANSCRIPTIONAL ACTIVATOR SOXR"/>
    <property type="match status" value="1"/>
</dbReference>
<dbReference type="SMART" id="SM00422">
    <property type="entry name" value="HTH_MERR"/>
    <property type="match status" value="1"/>
</dbReference>
<evidence type="ECO:0000259" key="5">
    <source>
        <dbReference type="PROSITE" id="PS50937"/>
    </source>
</evidence>
<dbReference type="NCBIfam" id="TIGR02047">
    <property type="entry name" value="CadR-PbrR"/>
    <property type="match status" value="1"/>
</dbReference>
<evidence type="ECO:0000256" key="3">
    <source>
        <dbReference type="ARBA" id="ARBA00023163"/>
    </source>
</evidence>
<dbReference type="CDD" id="cd04784">
    <property type="entry name" value="HTH_CadR-PbrR"/>
    <property type="match status" value="1"/>
</dbReference>
<dbReference type="GO" id="GO:0045893">
    <property type="term" value="P:positive regulation of DNA-templated transcription"/>
    <property type="evidence" value="ECO:0007669"/>
    <property type="project" value="InterPro"/>
</dbReference>